<evidence type="ECO:0000256" key="6">
    <source>
        <dbReference type="SAM" id="MobiDB-lite"/>
    </source>
</evidence>
<reference evidence="7 8" key="1">
    <citation type="submission" date="2019-04" db="EMBL/GenBank/DDBJ databases">
        <title>Comparative genomics and transcriptomics to analyze fruiting body development in filamentous ascomycetes.</title>
        <authorList>
            <consortium name="DOE Joint Genome Institute"/>
            <person name="Lutkenhaus R."/>
            <person name="Traeger S."/>
            <person name="Breuer J."/>
            <person name="Kuo A."/>
            <person name="Lipzen A."/>
            <person name="Pangilinan J."/>
            <person name="Dilworth D."/>
            <person name="Sandor L."/>
            <person name="Poggeler S."/>
            <person name="Barry K."/>
            <person name="Grigoriev I.V."/>
            <person name="Nowrousian M."/>
        </authorList>
    </citation>
    <scope>NUCLEOTIDE SEQUENCE [LARGE SCALE GENOMIC DNA]</scope>
    <source>
        <strain evidence="7 8">CBS 389.68</strain>
    </source>
</reference>
<dbReference type="STRING" id="341454.A0A4S2N1J5"/>
<dbReference type="InterPro" id="IPR026569">
    <property type="entry name" value="Ribosomal_bL28"/>
</dbReference>
<evidence type="ECO:0000256" key="3">
    <source>
        <dbReference type="ARBA" id="ARBA00023274"/>
    </source>
</evidence>
<keyword evidence="2" id="KW-0689">Ribosomal protein</keyword>
<keyword evidence="3" id="KW-0687">Ribonucleoprotein</keyword>
<dbReference type="Pfam" id="PF00830">
    <property type="entry name" value="Ribosomal_L28"/>
    <property type="match status" value="1"/>
</dbReference>
<dbReference type="InterPro" id="IPR037147">
    <property type="entry name" value="Ribosomal_bL28_sf"/>
</dbReference>
<feature type="compositionally biased region" description="Basic and acidic residues" evidence="6">
    <location>
        <begin position="193"/>
        <end position="202"/>
    </location>
</feature>
<feature type="region of interest" description="Disordered" evidence="6">
    <location>
        <begin position="162"/>
        <end position="202"/>
    </location>
</feature>
<evidence type="ECO:0000256" key="2">
    <source>
        <dbReference type="ARBA" id="ARBA00022980"/>
    </source>
</evidence>
<dbReference type="GO" id="GO:0003735">
    <property type="term" value="F:structural constituent of ribosome"/>
    <property type="evidence" value="ECO:0007669"/>
    <property type="project" value="InterPro"/>
</dbReference>
<dbReference type="InParanoid" id="A0A4S2N1J5"/>
<dbReference type="EMBL" id="ML220114">
    <property type="protein sequence ID" value="TGZ82873.1"/>
    <property type="molecule type" value="Genomic_DNA"/>
</dbReference>
<sequence>MTSTSVFGRVFTRSFSSTPAVCAKDSKKRMAHMLRNVPPYPAPVQNHFKQSWFGLYGGKSIQFGNNVPESEYKTRRRWWPNVRSKKLWSNALGKWVPVRVVASVLRTVDKVGGIDNYLLGQKQARIKELGPTGWMWRWRLINSPAIQQRFLEERQKLGLLPPEAGEVLTSPTTSLKQEDIPAEEEPQHVNQPQKDDLGNLTL</sequence>
<accession>A0A4S2N1J5</accession>
<dbReference type="HAMAP" id="MF_00373">
    <property type="entry name" value="Ribosomal_bL28"/>
    <property type="match status" value="1"/>
</dbReference>
<keyword evidence="8" id="KW-1185">Reference proteome</keyword>
<gene>
    <name evidence="7" type="ORF">EX30DRAFT_328738</name>
</gene>
<evidence type="ECO:0000313" key="7">
    <source>
        <dbReference type="EMBL" id="TGZ82873.1"/>
    </source>
</evidence>
<dbReference type="Gene3D" id="2.30.170.40">
    <property type="entry name" value="Ribosomal protein L28/L24"/>
    <property type="match status" value="1"/>
</dbReference>
<organism evidence="7 8">
    <name type="scientific">Ascodesmis nigricans</name>
    <dbReference type="NCBI Taxonomy" id="341454"/>
    <lineage>
        <taxon>Eukaryota</taxon>
        <taxon>Fungi</taxon>
        <taxon>Dikarya</taxon>
        <taxon>Ascomycota</taxon>
        <taxon>Pezizomycotina</taxon>
        <taxon>Pezizomycetes</taxon>
        <taxon>Pezizales</taxon>
        <taxon>Ascodesmidaceae</taxon>
        <taxon>Ascodesmis</taxon>
    </lineage>
</organism>
<dbReference type="Proteomes" id="UP000298138">
    <property type="component" value="Unassembled WGS sequence"/>
</dbReference>
<dbReference type="OrthoDB" id="361870at2759"/>
<dbReference type="FunFam" id="2.30.170.40:FF:000003">
    <property type="entry name" value="54S ribosomal protein L24"/>
    <property type="match status" value="1"/>
</dbReference>
<proteinExistence type="inferred from homology"/>
<comment type="similarity">
    <text evidence="1">Belongs to the bacterial ribosomal protein bL28 family.</text>
</comment>
<evidence type="ECO:0000256" key="4">
    <source>
        <dbReference type="ARBA" id="ARBA00035269"/>
    </source>
</evidence>
<feature type="non-terminal residue" evidence="7">
    <location>
        <position position="1"/>
    </location>
</feature>
<dbReference type="PANTHER" id="PTHR13528">
    <property type="entry name" value="39S RIBOSOMAL PROTEIN L28, MITOCHONDRIAL"/>
    <property type="match status" value="1"/>
</dbReference>
<dbReference type="SUPFAM" id="SSF143800">
    <property type="entry name" value="L28p-like"/>
    <property type="match status" value="1"/>
</dbReference>
<protein>
    <recommendedName>
        <fullName evidence="4">Large ribosomal subunit protein bL28m</fullName>
    </recommendedName>
</protein>
<evidence type="ECO:0000313" key="8">
    <source>
        <dbReference type="Proteomes" id="UP000298138"/>
    </source>
</evidence>
<dbReference type="FunCoup" id="A0A4S2N1J5">
    <property type="interactions" value="196"/>
</dbReference>
<dbReference type="InterPro" id="IPR034704">
    <property type="entry name" value="Ribosomal_bL28/bL31-like_sf"/>
</dbReference>
<evidence type="ECO:0000256" key="5">
    <source>
        <dbReference type="ARBA" id="ARBA00037226"/>
    </source>
</evidence>
<comment type="function">
    <text evidence="5">Component of the mitochondrial ribosome (mitoribosome), a dedicated translation machinery responsible for the synthesis of mitochondrial genome-encoded proteins, including at least some of the essential transmembrane subunits of the mitochondrial respiratory chain. The mitoribosomes are attached to the mitochondrial inner membrane and translation products are cotranslationally integrated into the membrane.</text>
</comment>
<dbReference type="AlphaFoldDB" id="A0A4S2N1J5"/>
<dbReference type="PANTHER" id="PTHR13528:SF2">
    <property type="entry name" value="LARGE RIBOSOMAL SUBUNIT PROTEIN BL28M"/>
    <property type="match status" value="1"/>
</dbReference>
<evidence type="ECO:0000256" key="1">
    <source>
        <dbReference type="ARBA" id="ARBA00008760"/>
    </source>
</evidence>
<name>A0A4S2N1J5_9PEZI</name>
<dbReference type="GO" id="GO:0005762">
    <property type="term" value="C:mitochondrial large ribosomal subunit"/>
    <property type="evidence" value="ECO:0007669"/>
    <property type="project" value="TreeGrafter"/>
</dbReference>